<feature type="region of interest" description="Disordered" evidence="1">
    <location>
        <begin position="172"/>
        <end position="222"/>
    </location>
</feature>
<gene>
    <name evidence="2" type="ORF">B0H64DRAFT_3113</name>
</gene>
<dbReference type="Proteomes" id="UP001278766">
    <property type="component" value="Unassembled WGS sequence"/>
</dbReference>
<organism evidence="2 3">
    <name type="scientific">Chaetomium fimeti</name>
    <dbReference type="NCBI Taxonomy" id="1854472"/>
    <lineage>
        <taxon>Eukaryota</taxon>
        <taxon>Fungi</taxon>
        <taxon>Dikarya</taxon>
        <taxon>Ascomycota</taxon>
        <taxon>Pezizomycotina</taxon>
        <taxon>Sordariomycetes</taxon>
        <taxon>Sordariomycetidae</taxon>
        <taxon>Sordariales</taxon>
        <taxon>Chaetomiaceae</taxon>
        <taxon>Chaetomium</taxon>
    </lineage>
</organism>
<feature type="region of interest" description="Disordered" evidence="1">
    <location>
        <begin position="74"/>
        <end position="114"/>
    </location>
</feature>
<evidence type="ECO:0000256" key="1">
    <source>
        <dbReference type="SAM" id="MobiDB-lite"/>
    </source>
</evidence>
<evidence type="ECO:0000313" key="2">
    <source>
        <dbReference type="EMBL" id="KAK3299947.1"/>
    </source>
</evidence>
<feature type="compositionally biased region" description="Low complexity" evidence="1">
    <location>
        <begin position="172"/>
        <end position="210"/>
    </location>
</feature>
<feature type="region of interest" description="Disordered" evidence="1">
    <location>
        <begin position="353"/>
        <end position="402"/>
    </location>
</feature>
<sequence length="516" mass="50547">MSNVPNRRPRLAPSVSTPDIFCRPMDPAPAPLVYINGWNGVGKETVAEYLTLLLGSENSLLVDVRSVGREAASSSNCCGINRTASKHKHQRRHEHHPLLTPEHPRYFSSDVDSSIHDLSPLPSPSFSSTSFSPPSFSSPSFLSPSFSSSSSYSPTISRSGSISSASTASTAATSTSTTSATPTALKPTPPTTTTTIATTIPPSPTATTTPAPAPAPPCSSENLTALLTRPRNGARIAVLPACCPDTAAGRAALHTFEEAAARAGRLFVGVVLCCADGGGGGGAACGGRRAGGGGSGGGGRGGGGFGGFGGGGGGGVGGVGGVGMGRAVGGAPRRRVASVGGLDSVLLSSASASASASSGWSKEEGGGGGVGSEDGGRADGGDGGHGEGGGRQPTGASIIGRGAGGYGEARGRAFSLYGPGTQVGGGAGPGTGMGSCWARGGGSELGLARPTKAGLTVDASCLPPFEVALEIIAFVKGLQAERDAELCSSACSVATTPGEGLESEGKLEAPGVPEGK</sequence>
<protein>
    <submittedName>
        <fullName evidence="2">Uncharacterized protein</fullName>
    </submittedName>
</protein>
<feature type="compositionally biased region" description="Basic and acidic residues" evidence="1">
    <location>
        <begin position="374"/>
        <end position="385"/>
    </location>
</feature>
<dbReference type="EMBL" id="JAUEPN010000001">
    <property type="protein sequence ID" value="KAK3299947.1"/>
    <property type="molecule type" value="Genomic_DNA"/>
</dbReference>
<feature type="compositionally biased region" description="Basic residues" evidence="1">
    <location>
        <begin position="84"/>
        <end position="95"/>
    </location>
</feature>
<evidence type="ECO:0000313" key="3">
    <source>
        <dbReference type="Proteomes" id="UP001278766"/>
    </source>
</evidence>
<keyword evidence="3" id="KW-1185">Reference proteome</keyword>
<reference evidence="2" key="2">
    <citation type="submission" date="2023-06" db="EMBL/GenBank/DDBJ databases">
        <authorList>
            <consortium name="Lawrence Berkeley National Laboratory"/>
            <person name="Haridas S."/>
            <person name="Hensen N."/>
            <person name="Bonometti L."/>
            <person name="Westerberg I."/>
            <person name="Brannstrom I.O."/>
            <person name="Guillou S."/>
            <person name="Cros-Aarteil S."/>
            <person name="Calhoun S."/>
            <person name="Kuo A."/>
            <person name="Mondo S."/>
            <person name="Pangilinan J."/>
            <person name="Riley R."/>
            <person name="Labutti K."/>
            <person name="Andreopoulos B."/>
            <person name="Lipzen A."/>
            <person name="Chen C."/>
            <person name="Yanf M."/>
            <person name="Daum C."/>
            <person name="Ng V."/>
            <person name="Clum A."/>
            <person name="Steindorff A."/>
            <person name="Ohm R."/>
            <person name="Martin F."/>
            <person name="Silar P."/>
            <person name="Natvig D."/>
            <person name="Lalanne C."/>
            <person name="Gautier V."/>
            <person name="Ament-Velasquez S.L."/>
            <person name="Kruys A."/>
            <person name="Hutchinson M.I."/>
            <person name="Powell A.J."/>
            <person name="Barry K."/>
            <person name="Miller A.N."/>
            <person name="Grigoriev I.V."/>
            <person name="Debuchy R."/>
            <person name="Gladieux P."/>
            <person name="Thoren M.H."/>
            <person name="Johannesson H."/>
        </authorList>
    </citation>
    <scope>NUCLEOTIDE SEQUENCE</scope>
    <source>
        <strain evidence="2">CBS 168.71</strain>
    </source>
</reference>
<proteinExistence type="predicted"/>
<dbReference type="AlphaFoldDB" id="A0AAE0HNP8"/>
<dbReference type="RefSeq" id="XP_062663461.1">
    <property type="nucleotide sequence ID" value="XM_062800153.1"/>
</dbReference>
<reference evidence="2" key="1">
    <citation type="journal article" date="2023" name="Mol. Phylogenet. Evol.">
        <title>Genome-scale phylogeny and comparative genomics of the fungal order Sordariales.</title>
        <authorList>
            <person name="Hensen N."/>
            <person name="Bonometti L."/>
            <person name="Westerberg I."/>
            <person name="Brannstrom I.O."/>
            <person name="Guillou S."/>
            <person name="Cros-Aarteil S."/>
            <person name="Calhoun S."/>
            <person name="Haridas S."/>
            <person name="Kuo A."/>
            <person name="Mondo S."/>
            <person name="Pangilinan J."/>
            <person name="Riley R."/>
            <person name="LaButti K."/>
            <person name="Andreopoulos B."/>
            <person name="Lipzen A."/>
            <person name="Chen C."/>
            <person name="Yan M."/>
            <person name="Daum C."/>
            <person name="Ng V."/>
            <person name="Clum A."/>
            <person name="Steindorff A."/>
            <person name="Ohm R.A."/>
            <person name="Martin F."/>
            <person name="Silar P."/>
            <person name="Natvig D.O."/>
            <person name="Lalanne C."/>
            <person name="Gautier V."/>
            <person name="Ament-Velasquez S.L."/>
            <person name="Kruys A."/>
            <person name="Hutchinson M.I."/>
            <person name="Powell A.J."/>
            <person name="Barry K."/>
            <person name="Miller A.N."/>
            <person name="Grigoriev I.V."/>
            <person name="Debuchy R."/>
            <person name="Gladieux P."/>
            <person name="Hiltunen Thoren M."/>
            <person name="Johannesson H."/>
        </authorList>
    </citation>
    <scope>NUCLEOTIDE SEQUENCE</scope>
    <source>
        <strain evidence="2">CBS 168.71</strain>
    </source>
</reference>
<feature type="region of interest" description="Disordered" evidence="1">
    <location>
        <begin position="495"/>
        <end position="516"/>
    </location>
</feature>
<comment type="caution">
    <text evidence="2">The sequence shown here is derived from an EMBL/GenBank/DDBJ whole genome shotgun (WGS) entry which is preliminary data.</text>
</comment>
<accession>A0AAE0HNP8</accession>
<name>A0AAE0HNP8_9PEZI</name>
<dbReference type="GeneID" id="87837101"/>